<dbReference type="Pfam" id="PF00072">
    <property type="entry name" value="Response_reg"/>
    <property type="match status" value="1"/>
</dbReference>
<keyword evidence="4" id="KW-1185">Reference proteome</keyword>
<dbReference type="Pfam" id="PF07238">
    <property type="entry name" value="PilZ"/>
    <property type="match status" value="1"/>
</dbReference>
<gene>
    <name evidence="3" type="ORF">HNR65_003497</name>
</gene>
<feature type="modified residue" description="4-aspartylphosphate" evidence="1">
    <location>
        <position position="173"/>
    </location>
</feature>
<protein>
    <submittedName>
        <fullName evidence="3">CheY-like chemotaxis protein</fullName>
    </submittedName>
</protein>
<reference evidence="3 4" key="1">
    <citation type="submission" date="2020-07" db="EMBL/GenBank/DDBJ databases">
        <title>Genomic Encyclopedia of Type Strains, Phase IV (KMG-IV): sequencing the most valuable type-strain genomes for metagenomic binning, comparative biology and taxonomic classification.</title>
        <authorList>
            <person name="Goeker M."/>
        </authorList>
    </citation>
    <scope>NUCLEOTIDE SEQUENCE [LARGE SCALE GENOMIC DNA]</scope>
    <source>
        <strain evidence="3 4">DSM 17721</strain>
    </source>
</reference>
<dbReference type="InterPro" id="IPR001789">
    <property type="entry name" value="Sig_transdc_resp-reg_receiver"/>
</dbReference>
<dbReference type="SUPFAM" id="SSF52172">
    <property type="entry name" value="CheY-like"/>
    <property type="match status" value="1"/>
</dbReference>
<evidence type="ECO:0000256" key="1">
    <source>
        <dbReference type="PROSITE-ProRule" id="PRU00169"/>
    </source>
</evidence>
<comment type="caution">
    <text evidence="3">The sequence shown here is derived from an EMBL/GenBank/DDBJ whole genome shotgun (WGS) entry which is preliminary data.</text>
</comment>
<evidence type="ECO:0000259" key="2">
    <source>
        <dbReference type="PROSITE" id="PS50110"/>
    </source>
</evidence>
<name>A0A7W0CCC4_9BACT</name>
<dbReference type="Gene3D" id="3.40.50.2300">
    <property type="match status" value="1"/>
</dbReference>
<dbReference type="Pfam" id="PF14332">
    <property type="entry name" value="DUF4388"/>
    <property type="match status" value="2"/>
</dbReference>
<sequence>MSKKHVQDSINEKRRYPRINTSSFIEYTLFDEKENKLDRGEGRKLNLSQGGALLESQKPLLGSYVVLIIPVLKKNNLQIKGRIVYTRKPDNSSFYLTGIEFIEAEDEQINDLIAFVKAYNSCTKVMVIDDDPTTRFFLENILRKREFQTWQAENGRVALNEISIAQPDLIISDVIMPEMGGFELCAKLRESPDTADIPFIFLSVKDDPVDQLKGLRMGADEYIVKPFKPADILQAINKVMEKTARLRGLQADVDIEGSLARIGLIEVIQMIEFNEKTGTLFLLSPSGGVNGAVYIKEGQVINAVSGDLDGKEAFYDLAAQSDGFFKFNIHDTIPSQKIRQKNMNLLMEASRLLDEAADLRPLVSSMEVRLTLQTSAVPGHVVERISAETLRSIMNLIRSGQTINEIPGSAGISRVRAAAAIADLINCGIVTEQKAGQKAELEILPESPGSPREDDRVKGKLIDRLKHMEKNSFTGTISIRGRSKPAWIYIEDGRIANAGFGQATGKKALFRIFSEHGGSYSETQGPLEINRRIDAPLPDLIQEAEAEIVWRRNLKTDLSAISVLISGNSLDAQKEIHKDPSKFRLLKAIRSNSVLKDIIDSSFLPDLETCRLIDEWRKNGIVVFKRL</sequence>
<dbReference type="PANTHER" id="PTHR36304:SF4">
    <property type="entry name" value="DUF4388 DOMAIN-CONTAINING PROTEIN"/>
    <property type="match status" value="1"/>
</dbReference>
<evidence type="ECO:0000313" key="4">
    <source>
        <dbReference type="Proteomes" id="UP000525298"/>
    </source>
</evidence>
<organism evidence="3 4">
    <name type="scientific">Desulfosalsimonas propionicica</name>
    <dbReference type="NCBI Taxonomy" id="332175"/>
    <lineage>
        <taxon>Bacteria</taxon>
        <taxon>Pseudomonadati</taxon>
        <taxon>Thermodesulfobacteriota</taxon>
        <taxon>Desulfobacteria</taxon>
        <taxon>Desulfobacterales</taxon>
        <taxon>Desulfosalsimonadaceae</taxon>
        <taxon>Desulfosalsimonas</taxon>
    </lineage>
</organism>
<dbReference type="SMART" id="SM00448">
    <property type="entry name" value="REC"/>
    <property type="match status" value="1"/>
</dbReference>
<dbReference type="InterPro" id="IPR011006">
    <property type="entry name" value="CheY-like_superfamily"/>
</dbReference>
<dbReference type="GO" id="GO:0035438">
    <property type="term" value="F:cyclic-di-GMP binding"/>
    <property type="evidence" value="ECO:0007669"/>
    <property type="project" value="InterPro"/>
</dbReference>
<dbReference type="InterPro" id="IPR025497">
    <property type="entry name" value="PatA-like_N"/>
</dbReference>
<dbReference type="RefSeq" id="WP_181552750.1">
    <property type="nucleotide sequence ID" value="NZ_JACDUS010000017.1"/>
</dbReference>
<dbReference type="PANTHER" id="PTHR36304">
    <property type="entry name" value="DOMAIN GTPASE-ACTIVATING PROTEIN, PUTATIVE-RELATED-RELATED"/>
    <property type="match status" value="1"/>
</dbReference>
<dbReference type="Proteomes" id="UP000525298">
    <property type="component" value="Unassembled WGS sequence"/>
</dbReference>
<dbReference type="Gene3D" id="2.40.10.220">
    <property type="entry name" value="predicted glycosyltransferase like domains"/>
    <property type="match status" value="1"/>
</dbReference>
<dbReference type="PROSITE" id="PS50110">
    <property type="entry name" value="RESPONSE_REGULATORY"/>
    <property type="match status" value="1"/>
</dbReference>
<dbReference type="AlphaFoldDB" id="A0A7W0CCC4"/>
<dbReference type="InterPro" id="IPR009875">
    <property type="entry name" value="PilZ_domain"/>
</dbReference>
<dbReference type="GO" id="GO:0000160">
    <property type="term" value="P:phosphorelay signal transduction system"/>
    <property type="evidence" value="ECO:0007669"/>
    <property type="project" value="InterPro"/>
</dbReference>
<dbReference type="EMBL" id="JACDUS010000017">
    <property type="protein sequence ID" value="MBA2883136.1"/>
    <property type="molecule type" value="Genomic_DNA"/>
</dbReference>
<proteinExistence type="predicted"/>
<keyword evidence="1" id="KW-0597">Phosphoprotein</keyword>
<evidence type="ECO:0000313" key="3">
    <source>
        <dbReference type="EMBL" id="MBA2883136.1"/>
    </source>
</evidence>
<feature type="domain" description="Response regulatory" evidence="2">
    <location>
        <begin position="124"/>
        <end position="240"/>
    </location>
</feature>
<accession>A0A7W0CCC4</accession>